<organism evidence="2 3">
    <name type="scientific">Rubinisphaera brasiliensis (strain ATCC 49424 / DSM 5305 / JCM 21570 / IAM 15109 / NBRC 103401 / IFAM 1448)</name>
    <name type="common">Planctomyces brasiliensis</name>
    <dbReference type="NCBI Taxonomy" id="756272"/>
    <lineage>
        <taxon>Bacteria</taxon>
        <taxon>Pseudomonadati</taxon>
        <taxon>Planctomycetota</taxon>
        <taxon>Planctomycetia</taxon>
        <taxon>Planctomycetales</taxon>
        <taxon>Planctomycetaceae</taxon>
        <taxon>Rubinisphaera</taxon>
    </lineage>
</organism>
<gene>
    <name evidence="2" type="ordered locus">Plabr_1816</name>
</gene>
<accession>F0SG84</accession>
<protein>
    <submittedName>
        <fullName evidence="2">Uncharacterized protein</fullName>
    </submittedName>
</protein>
<keyword evidence="1" id="KW-0812">Transmembrane</keyword>
<name>F0SG84_RUBBR</name>
<feature type="transmembrane region" description="Helical" evidence="1">
    <location>
        <begin position="6"/>
        <end position="30"/>
    </location>
</feature>
<keyword evidence="3" id="KW-1185">Reference proteome</keyword>
<evidence type="ECO:0000313" key="3">
    <source>
        <dbReference type="Proteomes" id="UP000006860"/>
    </source>
</evidence>
<sequence>MYAIDASLLTPACWCMSLAGACFVLVAGSLRQN</sequence>
<reference evidence="3" key="1">
    <citation type="submission" date="2011-02" db="EMBL/GenBank/DDBJ databases">
        <title>The complete genome of Planctomyces brasiliensis DSM 5305.</title>
        <authorList>
            <person name="Lucas S."/>
            <person name="Copeland A."/>
            <person name="Lapidus A."/>
            <person name="Bruce D."/>
            <person name="Goodwin L."/>
            <person name="Pitluck S."/>
            <person name="Kyrpides N."/>
            <person name="Mavromatis K."/>
            <person name="Pagani I."/>
            <person name="Ivanova N."/>
            <person name="Ovchinnikova G."/>
            <person name="Lu M."/>
            <person name="Detter J.C."/>
            <person name="Han C."/>
            <person name="Land M."/>
            <person name="Hauser L."/>
            <person name="Markowitz V."/>
            <person name="Cheng J.-F."/>
            <person name="Hugenholtz P."/>
            <person name="Woyke T."/>
            <person name="Wu D."/>
            <person name="Tindall B."/>
            <person name="Pomrenke H.G."/>
            <person name="Brambilla E."/>
            <person name="Klenk H.-P."/>
            <person name="Eisen J.A."/>
        </authorList>
    </citation>
    <scope>NUCLEOTIDE SEQUENCE [LARGE SCALE GENOMIC DNA]</scope>
    <source>
        <strain evidence="3">ATCC 49424 / DSM 5305 / JCM 21570 / NBRC 103401 / IFAM 1448</strain>
    </source>
</reference>
<dbReference type="AlphaFoldDB" id="F0SG84"/>
<proteinExistence type="predicted"/>
<dbReference type="HOGENOM" id="CLU_3383593_0_0_0"/>
<dbReference type="Proteomes" id="UP000006860">
    <property type="component" value="Chromosome"/>
</dbReference>
<dbReference type="EMBL" id="CP002546">
    <property type="protein sequence ID" value="ADY59426.1"/>
    <property type="molecule type" value="Genomic_DNA"/>
</dbReference>
<evidence type="ECO:0000313" key="2">
    <source>
        <dbReference type="EMBL" id="ADY59426.1"/>
    </source>
</evidence>
<keyword evidence="1" id="KW-1133">Transmembrane helix</keyword>
<dbReference type="KEGG" id="pbs:Plabr_1816"/>
<keyword evidence="1" id="KW-0472">Membrane</keyword>
<evidence type="ECO:0000256" key="1">
    <source>
        <dbReference type="SAM" id="Phobius"/>
    </source>
</evidence>